<organism evidence="1 2">
    <name type="scientific">Bipolaris victoriae (strain FI3)</name>
    <name type="common">Victoria blight of oats agent</name>
    <name type="synonym">Cochliobolus victoriae</name>
    <dbReference type="NCBI Taxonomy" id="930091"/>
    <lineage>
        <taxon>Eukaryota</taxon>
        <taxon>Fungi</taxon>
        <taxon>Dikarya</taxon>
        <taxon>Ascomycota</taxon>
        <taxon>Pezizomycotina</taxon>
        <taxon>Dothideomycetes</taxon>
        <taxon>Pleosporomycetidae</taxon>
        <taxon>Pleosporales</taxon>
        <taxon>Pleosporineae</taxon>
        <taxon>Pleosporaceae</taxon>
        <taxon>Bipolaris</taxon>
    </lineage>
</organism>
<dbReference type="GeneID" id="26252778"/>
<dbReference type="InterPro" id="IPR029063">
    <property type="entry name" value="SAM-dependent_MTases_sf"/>
</dbReference>
<keyword evidence="2" id="KW-1185">Reference proteome</keyword>
<dbReference type="AlphaFoldDB" id="W7F0D4"/>
<evidence type="ECO:0000313" key="2">
    <source>
        <dbReference type="Proteomes" id="UP000054337"/>
    </source>
</evidence>
<name>W7F0D4_BIPV3</name>
<accession>W7F0D4</accession>
<dbReference type="CDD" id="cd02440">
    <property type="entry name" value="AdoMet_MTases"/>
    <property type="match status" value="1"/>
</dbReference>
<reference evidence="1 2" key="1">
    <citation type="journal article" date="2013" name="PLoS Genet.">
        <title>Comparative genome structure, secondary metabolite, and effector coding capacity across Cochliobolus pathogens.</title>
        <authorList>
            <person name="Condon B.J."/>
            <person name="Leng Y."/>
            <person name="Wu D."/>
            <person name="Bushley K.E."/>
            <person name="Ohm R.A."/>
            <person name="Otillar R."/>
            <person name="Martin J."/>
            <person name="Schackwitz W."/>
            <person name="Grimwood J."/>
            <person name="MohdZainudin N."/>
            <person name="Xue C."/>
            <person name="Wang R."/>
            <person name="Manning V.A."/>
            <person name="Dhillon B."/>
            <person name="Tu Z.J."/>
            <person name="Steffenson B.J."/>
            <person name="Salamov A."/>
            <person name="Sun H."/>
            <person name="Lowry S."/>
            <person name="LaButti K."/>
            <person name="Han J."/>
            <person name="Copeland A."/>
            <person name="Lindquist E."/>
            <person name="Barry K."/>
            <person name="Schmutz J."/>
            <person name="Baker S.E."/>
            <person name="Ciuffetti L.M."/>
            <person name="Grigoriev I.V."/>
            <person name="Zhong S."/>
            <person name="Turgeon B.G."/>
        </authorList>
    </citation>
    <scope>NUCLEOTIDE SEQUENCE [LARGE SCALE GENOMIC DNA]</scope>
    <source>
        <strain evidence="1 2">FI3</strain>
    </source>
</reference>
<gene>
    <name evidence="1" type="ORF">COCVIDRAFT_21714</name>
</gene>
<dbReference type="OrthoDB" id="417697at2759"/>
<sequence>MSTVILDVESETELVKDLRKRYILPHTRDEIERMQNQHEWVKGCAKGLLKAPLDQHKRGLRVLDSATADGFWMMDLAGILPKDAEFVGFDIAPELFPPPSELLPNMSMREQNLVQPFPQEWKGSFDLVHQRFVISLFKDDEIKIVFNNLLSCLKPGGWIQFCEPDFGTPVSEPRDKTLAFQMIHKLTGEVMADNMAATGLAGRLRKAGLINVGVQIVDMVAGNAHEDAETGQRGFRNMLSILKYFQSVTKPTTFGMTEEEWKRLQEEFARNMKEHRTAIRHYFVWGQKPLE</sequence>
<dbReference type="Proteomes" id="UP000054337">
    <property type="component" value="Unassembled WGS sequence"/>
</dbReference>
<dbReference type="Gene3D" id="3.40.50.150">
    <property type="entry name" value="Vaccinia Virus protein VP39"/>
    <property type="match status" value="1"/>
</dbReference>
<dbReference type="EMBL" id="KI968692">
    <property type="protein sequence ID" value="EUN32654.1"/>
    <property type="molecule type" value="Genomic_DNA"/>
</dbReference>
<evidence type="ECO:0000313" key="1">
    <source>
        <dbReference type="EMBL" id="EUN32654.1"/>
    </source>
</evidence>
<dbReference type="HOGENOM" id="CLU_010595_9_3_1"/>
<dbReference type="SUPFAM" id="SSF53335">
    <property type="entry name" value="S-adenosyl-L-methionine-dependent methyltransferases"/>
    <property type="match status" value="1"/>
</dbReference>
<proteinExistence type="predicted"/>
<protein>
    <recommendedName>
        <fullName evidence="3">Methyltransferase domain-containing protein</fullName>
    </recommendedName>
</protein>
<evidence type="ECO:0008006" key="3">
    <source>
        <dbReference type="Google" id="ProtNLM"/>
    </source>
</evidence>
<dbReference type="RefSeq" id="XP_014562256.1">
    <property type="nucleotide sequence ID" value="XM_014706770.1"/>
</dbReference>
<dbReference type="Pfam" id="PF13489">
    <property type="entry name" value="Methyltransf_23"/>
    <property type="match status" value="1"/>
</dbReference>